<evidence type="ECO:0008006" key="2">
    <source>
        <dbReference type="Google" id="ProtNLM"/>
    </source>
</evidence>
<dbReference type="AlphaFoldDB" id="A0A645J2H9"/>
<dbReference type="InterPro" id="IPR027417">
    <property type="entry name" value="P-loop_NTPase"/>
</dbReference>
<name>A0A645J2H9_9ZZZZ</name>
<organism evidence="1">
    <name type="scientific">bioreactor metagenome</name>
    <dbReference type="NCBI Taxonomy" id="1076179"/>
    <lineage>
        <taxon>unclassified sequences</taxon>
        <taxon>metagenomes</taxon>
        <taxon>ecological metagenomes</taxon>
    </lineage>
</organism>
<dbReference type="EMBL" id="VSSQ01128732">
    <property type="protein sequence ID" value="MPN57322.1"/>
    <property type="molecule type" value="Genomic_DNA"/>
</dbReference>
<dbReference type="Gene3D" id="3.40.50.300">
    <property type="entry name" value="P-loop containing nucleotide triphosphate hydrolases"/>
    <property type="match status" value="1"/>
</dbReference>
<sequence>MITTPGIQALIRDNKTFRIASELQTGAKYGMNTMDMHLFELYRKGKIAYDDLVNLARDQAEVIKKAKDLEAERAAEKK</sequence>
<protein>
    <recommendedName>
        <fullName evidence="2">Twitching mobility protein</fullName>
    </recommendedName>
</protein>
<proteinExistence type="predicted"/>
<comment type="caution">
    <text evidence="1">The sequence shown here is derived from an EMBL/GenBank/DDBJ whole genome shotgun (WGS) entry which is preliminary data.</text>
</comment>
<reference evidence="1" key="1">
    <citation type="submission" date="2019-08" db="EMBL/GenBank/DDBJ databases">
        <authorList>
            <person name="Kucharzyk K."/>
            <person name="Murdoch R.W."/>
            <person name="Higgins S."/>
            <person name="Loffler F."/>
        </authorList>
    </citation>
    <scope>NUCLEOTIDE SEQUENCE</scope>
</reference>
<evidence type="ECO:0000313" key="1">
    <source>
        <dbReference type="EMBL" id="MPN57322.1"/>
    </source>
</evidence>
<gene>
    <name evidence="1" type="ORF">SDC9_205016</name>
</gene>
<accession>A0A645J2H9</accession>